<dbReference type="Gene3D" id="2.60.120.260">
    <property type="entry name" value="Galactose-binding domain-like"/>
    <property type="match status" value="1"/>
</dbReference>
<gene>
    <name evidence="1" type="ORF">C448_09290</name>
</gene>
<protein>
    <submittedName>
        <fullName evidence="1">Uncharacterized protein</fullName>
    </submittedName>
</protein>
<dbReference type="InterPro" id="IPR008979">
    <property type="entry name" value="Galactose-bd-like_sf"/>
</dbReference>
<dbReference type="EMBL" id="AOMC01000112">
    <property type="protein sequence ID" value="EMA43930.1"/>
    <property type="molecule type" value="Genomic_DNA"/>
</dbReference>
<keyword evidence="2" id="KW-1185">Reference proteome</keyword>
<dbReference type="Pfam" id="PF24108">
    <property type="entry name" value="DUF7383"/>
    <property type="match status" value="1"/>
</dbReference>
<reference evidence="1 2" key="1">
    <citation type="journal article" date="2014" name="PLoS Genet.">
        <title>Phylogenetically driven sequencing of extremely halophilic archaea reveals strategies for static and dynamic osmo-response.</title>
        <authorList>
            <person name="Becker E.A."/>
            <person name="Seitzer P.M."/>
            <person name="Tritt A."/>
            <person name="Larsen D."/>
            <person name="Krusor M."/>
            <person name="Yao A.I."/>
            <person name="Wu D."/>
            <person name="Madern D."/>
            <person name="Eisen J.A."/>
            <person name="Darling A.E."/>
            <person name="Facciotti M.T."/>
        </authorList>
    </citation>
    <scope>NUCLEOTIDE SEQUENCE [LARGE SCALE GENOMIC DNA]</scope>
    <source>
        <strain evidence="1 2">DSM 1307</strain>
    </source>
</reference>
<evidence type="ECO:0000313" key="1">
    <source>
        <dbReference type="EMBL" id="EMA43930.1"/>
    </source>
</evidence>
<dbReference type="PATRIC" id="fig|931277.6.peg.1827"/>
<evidence type="ECO:0000313" key="2">
    <source>
        <dbReference type="Proteomes" id="UP000011568"/>
    </source>
</evidence>
<dbReference type="InterPro" id="IPR055807">
    <property type="entry name" value="DUF7383"/>
</dbReference>
<dbReference type="AlphaFoldDB" id="M0MHN6"/>
<proteinExistence type="predicted"/>
<name>M0MHN6_HALMO</name>
<comment type="caution">
    <text evidence="1">The sequence shown here is derived from an EMBL/GenBank/DDBJ whole genome shotgun (WGS) entry which is preliminary data.</text>
</comment>
<accession>M0MHN6</accession>
<sequence length="140" mass="15636">MTDEGRVMSDTRTRANYALLDFQEHLGENSDGLDVPWAEFVGNHRSSTQEFTVPAEPATEAYLECQLFEVGSYGHEIVVNGDALTGFDIPPAPGWQYWMDPITGADLEAGENTVRFVRDADTRDDFVIGSVVVHWKEPIE</sequence>
<organism evidence="1 2">
    <name type="scientific">Halococcus morrhuae DSM 1307</name>
    <dbReference type="NCBI Taxonomy" id="931277"/>
    <lineage>
        <taxon>Archaea</taxon>
        <taxon>Methanobacteriati</taxon>
        <taxon>Methanobacteriota</taxon>
        <taxon>Stenosarchaea group</taxon>
        <taxon>Halobacteria</taxon>
        <taxon>Halobacteriales</taxon>
        <taxon>Halococcaceae</taxon>
        <taxon>Halococcus</taxon>
    </lineage>
</organism>
<dbReference type="Proteomes" id="UP000011568">
    <property type="component" value="Unassembled WGS sequence"/>
</dbReference>
<dbReference type="eggNOG" id="arCOG08135">
    <property type="taxonomic scope" value="Archaea"/>
</dbReference>
<dbReference type="SUPFAM" id="SSF49785">
    <property type="entry name" value="Galactose-binding domain-like"/>
    <property type="match status" value="1"/>
</dbReference>